<dbReference type="EMBL" id="KI393609">
    <property type="protein sequence ID" value="ERN07748.1"/>
    <property type="molecule type" value="Genomic_DNA"/>
</dbReference>
<evidence type="ECO:0000256" key="2">
    <source>
        <dbReference type="ARBA" id="ARBA00023306"/>
    </source>
</evidence>
<feature type="region of interest" description="Disordered" evidence="3">
    <location>
        <begin position="60"/>
        <end position="84"/>
    </location>
</feature>
<evidence type="ECO:0000313" key="5">
    <source>
        <dbReference type="Proteomes" id="UP000017836"/>
    </source>
</evidence>
<dbReference type="PANTHER" id="PTHR33142">
    <property type="entry name" value="CYCLIN-DEPENDENT PROTEIN KINASE INHIBITOR SMR13"/>
    <property type="match status" value="1"/>
</dbReference>
<name>W1PIC8_AMBTC</name>
<dbReference type="GO" id="GO:0004860">
    <property type="term" value="F:protein kinase inhibitor activity"/>
    <property type="evidence" value="ECO:0007669"/>
    <property type="project" value="UniProtKB-KW"/>
</dbReference>
<protein>
    <recommendedName>
        <fullName evidence="6">Cyclin-dependent protein kinase inhibitor SMR3</fullName>
    </recommendedName>
</protein>
<proteinExistence type="predicted"/>
<keyword evidence="2" id="KW-0131">Cell cycle</keyword>
<dbReference type="Proteomes" id="UP000017836">
    <property type="component" value="Unassembled WGS sequence"/>
</dbReference>
<keyword evidence="5" id="KW-1185">Reference proteome</keyword>
<evidence type="ECO:0000256" key="3">
    <source>
        <dbReference type="SAM" id="MobiDB-lite"/>
    </source>
</evidence>
<dbReference type="InterPro" id="IPR040389">
    <property type="entry name" value="SMR"/>
</dbReference>
<gene>
    <name evidence="4" type="ORF">AMTR_s00012p00082210</name>
</gene>
<dbReference type="GO" id="GO:0032875">
    <property type="term" value="P:regulation of DNA endoreduplication"/>
    <property type="evidence" value="ECO:0007669"/>
    <property type="project" value="InterPro"/>
</dbReference>
<dbReference type="AlphaFoldDB" id="W1PIC8"/>
<evidence type="ECO:0000313" key="4">
    <source>
        <dbReference type="EMBL" id="ERN07748.1"/>
    </source>
</evidence>
<evidence type="ECO:0000256" key="1">
    <source>
        <dbReference type="ARBA" id="ARBA00023013"/>
    </source>
</evidence>
<sequence length="138" mass="15838">MSKPELFIAEEEIKSLEFVIKCLIPTSEFGVERSLENDNETKAKENLQIMVVKPVATKFEKKEGEDEEEEGFQTPKSRDHRIPEILTCPHAPKKRRPPKRKSCISENRFFKVSSGDLESIFAGINMNSCLKIKRARAE</sequence>
<organism evidence="4 5">
    <name type="scientific">Amborella trichopoda</name>
    <dbReference type="NCBI Taxonomy" id="13333"/>
    <lineage>
        <taxon>Eukaryota</taxon>
        <taxon>Viridiplantae</taxon>
        <taxon>Streptophyta</taxon>
        <taxon>Embryophyta</taxon>
        <taxon>Tracheophyta</taxon>
        <taxon>Spermatophyta</taxon>
        <taxon>Magnoliopsida</taxon>
        <taxon>Amborellales</taxon>
        <taxon>Amborellaceae</taxon>
        <taxon>Amborella</taxon>
    </lineage>
</organism>
<dbReference type="PANTHER" id="PTHR33142:SF15">
    <property type="entry name" value="CYCLIN-DEPENDENT PROTEIN KINASE INHIBITOR SMR4"/>
    <property type="match status" value="1"/>
</dbReference>
<dbReference type="GO" id="GO:0005634">
    <property type="term" value="C:nucleus"/>
    <property type="evidence" value="ECO:0000318"/>
    <property type="project" value="GO_Central"/>
</dbReference>
<evidence type="ECO:0008006" key="6">
    <source>
        <dbReference type="Google" id="ProtNLM"/>
    </source>
</evidence>
<dbReference type="HOGENOM" id="CLU_1857950_0_0_1"/>
<dbReference type="Gramene" id="ERN07748">
    <property type="protein sequence ID" value="ERN07748"/>
    <property type="gene ID" value="AMTR_s00012p00082210"/>
</dbReference>
<accession>W1PIC8</accession>
<reference evidence="5" key="1">
    <citation type="journal article" date="2013" name="Science">
        <title>The Amborella genome and the evolution of flowering plants.</title>
        <authorList>
            <consortium name="Amborella Genome Project"/>
        </authorList>
    </citation>
    <scope>NUCLEOTIDE SEQUENCE [LARGE SCALE GENOMIC DNA]</scope>
</reference>
<keyword evidence="1" id="KW-0649">Protein kinase inhibitor</keyword>